<name>I4DJE9_PAPXU</name>
<reference evidence="1" key="1">
    <citation type="journal article" date="2012" name="BMC Biol.">
        <title>Comprehensive microarray-based analysis for stage-specific larval camouflage pattern-associated genes in the swallowtail butterfly, Papilio xuthus.</title>
        <authorList>
            <person name="Futahashi R."/>
            <person name="Shirataki H."/>
            <person name="Narita T."/>
            <person name="Mita K."/>
            <person name="Fujiwara H."/>
        </authorList>
    </citation>
    <scope>NUCLEOTIDE SEQUENCE</scope>
    <source>
        <tissue evidence="1">Epidermis</tissue>
    </source>
</reference>
<organism evidence="1">
    <name type="scientific">Papilio xuthus</name>
    <name type="common">Asian swallowtail butterfly</name>
    <dbReference type="NCBI Taxonomy" id="66420"/>
    <lineage>
        <taxon>Eukaryota</taxon>
        <taxon>Metazoa</taxon>
        <taxon>Ecdysozoa</taxon>
        <taxon>Arthropoda</taxon>
        <taxon>Hexapoda</taxon>
        <taxon>Insecta</taxon>
        <taxon>Pterygota</taxon>
        <taxon>Neoptera</taxon>
        <taxon>Endopterygota</taxon>
        <taxon>Lepidoptera</taxon>
        <taxon>Glossata</taxon>
        <taxon>Ditrysia</taxon>
        <taxon>Papilionoidea</taxon>
        <taxon>Papilionidae</taxon>
        <taxon>Papilioninae</taxon>
        <taxon>Papilio</taxon>
    </lineage>
</organism>
<evidence type="ECO:0000313" key="1">
    <source>
        <dbReference type="EMBL" id="BAM18039.1"/>
    </source>
</evidence>
<dbReference type="AlphaFoldDB" id="I4DJE9"/>
<proteinExistence type="evidence at transcript level"/>
<protein>
    <submittedName>
        <fullName evidence="1">Uncharacterized protein</fullName>
    </submittedName>
</protein>
<sequence length="52" mass="6011">MSSVCPYKIISPHAHGRFFNAALKWRFRLSSHERFKITLVPFADSSKCNTAR</sequence>
<accession>I4DJE9</accession>
<dbReference type="EMBL" id="AK401417">
    <property type="protein sequence ID" value="BAM18039.1"/>
    <property type="molecule type" value="mRNA"/>
</dbReference>